<accession>A0A9P3GIC5</accession>
<comment type="caution">
    <text evidence="1">The sequence shown here is derived from an EMBL/GenBank/DDBJ whole genome shotgun (WGS) entry which is preliminary data.</text>
</comment>
<gene>
    <name evidence="1" type="ORF">PsYK624_118160</name>
</gene>
<evidence type="ECO:0008006" key="3">
    <source>
        <dbReference type="Google" id="ProtNLM"/>
    </source>
</evidence>
<proteinExistence type="predicted"/>
<sequence length="511" mass="56048">MHRCLCVAEVVQLIADSAWPNRSTLLAMSTTCRAFFDPAMNSLWRSLSSPTLLITVLPEHARGATHETHLTVVRQPSEADWLRFDMYSRRVRYLQYYFTLEDGGDGSPFPAPRINWNSVLEYHPGGKLFPNLLHLTTTEHSIGDLWSLFIKPSLRFLSLDISPGEEASVSECLLTCATTLQICHIRNFCEQNTPSSYNIAHTVSSFQCLTQLVVGRLLPQTLQNLSHLPAVTHLDFWLDILDNSSQRLPFRSLQRLSVTVLTDDIMFSALLRRITAPRLLHLNVVYATRDEFALAGGGLLQYRFPTAVYTDALLAAASTFPTLQALDVKVYADPDLVPSPQEICTASVLQPLLALRGLLAVRLPTVPIVLTPNDIAAFAGAWPALRVLRLSDGLRHVRSSVKAPDLLPLAQCCAHLFELGLPLAIAADAGDVDGAAQVPPLGASAARVQTLRISNADIEFSPGAAVHLACLFPDAELHASGEAVPAFHLLKQTKRAVVEAIRRQLALRDAA</sequence>
<dbReference type="EMBL" id="BPQB01000051">
    <property type="protein sequence ID" value="GJE95630.1"/>
    <property type="molecule type" value="Genomic_DNA"/>
</dbReference>
<dbReference type="Proteomes" id="UP000703269">
    <property type="component" value="Unassembled WGS sequence"/>
</dbReference>
<reference evidence="1 2" key="1">
    <citation type="submission" date="2021-08" db="EMBL/GenBank/DDBJ databases">
        <title>Draft Genome Sequence of Phanerochaete sordida strain YK-624.</title>
        <authorList>
            <person name="Mori T."/>
            <person name="Dohra H."/>
            <person name="Suzuki T."/>
            <person name="Kawagishi H."/>
            <person name="Hirai H."/>
        </authorList>
    </citation>
    <scope>NUCLEOTIDE SEQUENCE [LARGE SCALE GENOMIC DNA]</scope>
    <source>
        <strain evidence="1 2">YK-624</strain>
    </source>
</reference>
<evidence type="ECO:0000313" key="2">
    <source>
        <dbReference type="Proteomes" id="UP000703269"/>
    </source>
</evidence>
<keyword evidence="2" id="KW-1185">Reference proteome</keyword>
<dbReference type="OrthoDB" id="3255541at2759"/>
<organism evidence="1 2">
    <name type="scientific">Phanerochaete sordida</name>
    <dbReference type="NCBI Taxonomy" id="48140"/>
    <lineage>
        <taxon>Eukaryota</taxon>
        <taxon>Fungi</taxon>
        <taxon>Dikarya</taxon>
        <taxon>Basidiomycota</taxon>
        <taxon>Agaricomycotina</taxon>
        <taxon>Agaricomycetes</taxon>
        <taxon>Polyporales</taxon>
        <taxon>Phanerochaetaceae</taxon>
        <taxon>Phanerochaete</taxon>
    </lineage>
</organism>
<protein>
    <recommendedName>
        <fullName evidence="3">F-box domain-containing protein</fullName>
    </recommendedName>
</protein>
<dbReference type="AlphaFoldDB" id="A0A9P3GIC5"/>
<evidence type="ECO:0000313" key="1">
    <source>
        <dbReference type="EMBL" id="GJE95630.1"/>
    </source>
</evidence>
<name>A0A9P3GIC5_9APHY</name>